<accession>A0A8K0CQI7</accession>
<dbReference type="PANTHER" id="PTHR10380">
    <property type="entry name" value="CUTICLE PROTEIN"/>
    <property type="match status" value="1"/>
</dbReference>
<evidence type="ECO:0000313" key="4">
    <source>
        <dbReference type="EMBL" id="KAF2890749.1"/>
    </source>
</evidence>
<dbReference type="PROSITE" id="PS51155">
    <property type="entry name" value="CHIT_BIND_RR_2"/>
    <property type="match status" value="1"/>
</dbReference>
<reference evidence="4" key="1">
    <citation type="submission" date="2019-08" db="EMBL/GenBank/DDBJ databases">
        <title>The genome of the North American firefly Photinus pyralis.</title>
        <authorList>
            <consortium name="Photinus pyralis genome working group"/>
            <person name="Fallon T.R."/>
            <person name="Sander Lower S.E."/>
            <person name="Weng J.-K."/>
        </authorList>
    </citation>
    <scope>NUCLEOTIDE SEQUENCE</scope>
    <source>
        <strain evidence="4">TRF0915ILg1</strain>
        <tissue evidence="4">Whole body</tissue>
    </source>
</reference>
<dbReference type="GO" id="GO:0062129">
    <property type="term" value="C:chitin-based extracellular matrix"/>
    <property type="evidence" value="ECO:0007669"/>
    <property type="project" value="TreeGrafter"/>
</dbReference>
<dbReference type="PRINTS" id="PR00947">
    <property type="entry name" value="CUTICLE"/>
</dbReference>
<dbReference type="InterPro" id="IPR000618">
    <property type="entry name" value="Insect_cuticle"/>
</dbReference>
<dbReference type="InterPro" id="IPR031311">
    <property type="entry name" value="CHIT_BIND_RR_consensus"/>
</dbReference>
<keyword evidence="3" id="KW-0732">Signal</keyword>
<evidence type="ECO:0000313" key="5">
    <source>
        <dbReference type="Proteomes" id="UP000801492"/>
    </source>
</evidence>
<evidence type="ECO:0000256" key="3">
    <source>
        <dbReference type="SAM" id="SignalP"/>
    </source>
</evidence>
<dbReference type="GO" id="GO:0008010">
    <property type="term" value="F:structural constituent of chitin-based larval cuticle"/>
    <property type="evidence" value="ECO:0007669"/>
    <property type="project" value="TreeGrafter"/>
</dbReference>
<dbReference type="PANTHER" id="PTHR10380:SF218">
    <property type="entry name" value="ADULT CUTICLE PROTEIN 65AA-RELATED"/>
    <property type="match status" value="1"/>
</dbReference>
<proteinExistence type="predicted"/>
<feature type="signal peptide" evidence="3">
    <location>
        <begin position="1"/>
        <end position="21"/>
    </location>
</feature>
<keyword evidence="1 2" id="KW-0193">Cuticle</keyword>
<dbReference type="OrthoDB" id="6815232at2759"/>
<protein>
    <submittedName>
        <fullName evidence="4">Uncharacterized protein</fullName>
    </submittedName>
</protein>
<sequence length="130" mass="14350">MNNFVLFVLFVIVIIACPSLCLDNSKDARILSYENDNIGLAGYNFKFETSDGILREEHGEISDPESDNAILRVRGSYSYITPDGRMFTVRYTADDQGYRPEISVSDDSFDLGDRVGTPVIISLQAGNAVG</sequence>
<gene>
    <name evidence="4" type="ORF">ILUMI_15424</name>
</gene>
<organism evidence="4 5">
    <name type="scientific">Ignelater luminosus</name>
    <name type="common">Cucubano</name>
    <name type="synonym">Pyrophorus luminosus</name>
    <dbReference type="NCBI Taxonomy" id="2038154"/>
    <lineage>
        <taxon>Eukaryota</taxon>
        <taxon>Metazoa</taxon>
        <taxon>Ecdysozoa</taxon>
        <taxon>Arthropoda</taxon>
        <taxon>Hexapoda</taxon>
        <taxon>Insecta</taxon>
        <taxon>Pterygota</taxon>
        <taxon>Neoptera</taxon>
        <taxon>Endopterygota</taxon>
        <taxon>Coleoptera</taxon>
        <taxon>Polyphaga</taxon>
        <taxon>Elateriformia</taxon>
        <taxon>Elateroidea</taxon>
        <taxon>Elateridae</taxon>
        <taxon>Agrypninae</taxon>
        <taxon>Pyrophorini</taxon>
        <taxon>Ignelater</taxon>
    </lineage>
</organism>
<evidence type="ECO:0000256" key="2">
    <source>
        <dbReference type="PROSITE-ProRule" id="PRU00497"/>
    </source>
</evidence>
<keyword evidence="5" id="KW-1185">Reference proteome</keyword>
<evidence type="ECO:0000256" key="1">
    <source>
        <dbReference type="ARBA" id="ARBA00022460"/>
    </source>
</evidence>
<dbReference type="Proteomes" id="UP000801492">
    <property type="component" value="Unassembled WGS sequence"/>
</dbReference>
<dbReference type="PROSITE" id="PS00233">
    <property type="entry name" value="CHIT_BIND_RR_1"/>
    <property type="match status" value="1"/>
</dbReference>
<dbReference type="Pfam" id="PF00379">
    <property type="entry name" value="Chitin_bind_4"/>
    <property type="match status" value="1"/>
</dbReference>
<comment type="caution">
    <text evidence="4">The sequence shown here is derived from an EMBL/GenBank/DDBJ whole genome shotgun (WGS) entry which is preliminary data.</text>
</comment>
<dbReference type="AlphaFoldDB" id="A0A8K0CQI7"/>
<dbReference type="EMBL" id="VTPC01047167">
    <property type="protein sequence ID" value="KAF2890749.1"/>
    <property type="molecule type" value="Genomic_DNA"/>
</dbReference>
<feature type="chain" id="PRO_5035434278" evidence="3">
    <location>
        <begin position="22"/>
        <end position="130"/>
    </location>
</feature>
<dbReference type="InterPro" id="IPR050468">
    <property type="entry name" value="Cuticle_Struct_Prot"/>
</dbReference>
<name>A0A8K0CQI7_IGNLU</name>